<proteinExistence type="predicted"/>
<accession>A0ABS2QNE8</accession>
<evidence type="ECO:0000256" key="1">
    <source>
        <dbReference type="SAM" id="Phobius"/>
    </source>
</evidence>
<dbReference type="EMBL" id="JAFBFI010000032">
    <property type="protein sequence ID" value="MBM7694689.1"/>
    <property type="molecule type" value="Genomic_DNA"/>
</dbReference>
<feature type="transmembrane region" description="Helical" evidence="1">
    <location>
        <begin position="71"/>
        <end position="93"/>
    </location>
</feature>
<keyword evidence="3" id="KW-1185">Reference proteome</keyword>
<evidence type="ECO:0000313" key="2">
    <source>
        <dbReference type="EMBL" id="MBM7694689.1"/>
    </source>
</evidence>
<comment type="caution">
    <text evidence="2">The sequence shown here is derived from an EMBL/GenBank/DDBJ whole genome shotgun (WGS) entry which is preliminary data.</text>
</comment>
<protein>
    <submittedName>
        <fullName evidence="2">Uncharacterized protein</fullName>
    </submittedName>
</protein>
<sequence>MAVHIGISWGTIINAVRKMTGITSTSRIRTIALRVIAVLIVVNGVQTSLENDMISRLTIYNPFGWNYDESALGFLIDYLSVMGIYISGTHYALKFLQKKEKTKGYKEQLRKPSAGFKAEDIK</sequence>
<keyword evidence="1" id="KW-0472">Membrane</keyword>
<reference evidence="2 3" key="1">
    <citation type="submission" date="2021-01" db="EMBL/GenBank/DDBJ databases">
        <title>Genomic Encyclopedia of Type Strains, Phase IV (KMG-IV): sequencing the most valuable type-strain genomes for metagenomic binning, comparative biology and taxonomic classification.</title>
        <authorList>
            <person name="Goeker M."/>
        </authorList>
    </citation>
    <scope>NUCLEOTIDE SEQUENCE [LARGE SCALE GENOMIC DNA]</scope>
    <source>
        <strain evidence="2 3">DSM 105482</strain>
    </source>
</reference>
<name>A0ABS2QNE8_9BACI</name>
<evidence type="ECO:0000313" key="3">
    <source>
        <dbReference type="Proteomes" id="UP000823486"/>
    </source>
</evidence>
<dbReference type="Proteomes" id="UP000823486">
    <property type="component" value="Unassembled WGS sequence"/>
</dbReference>
<gene>
    <name evidence="2" type="ORF">JOC77_004166</name>
</gene>
<feature type="transmembrane region" description="Helical" evidence="1">
    <location>
        <begin position="31"/>
        <end position="49"/>
    </location>
</feature>
<keyword evidence="1" id="KW-0812">Transmembrane</keyword>
<keyword evidence="1" id="KW-1133">Transmembrane helix</keyword>
<organism evidence="2 3">
    <name type="scientific">Peribacillus deserti</name>
    <dbReference type="NCBI Taxonomy" id="673318"/>
    <lineage>
        <taxon>Bacteria</taxon>
        <taxon>Bacillati</taxon>
        <taxon>Bacillota</taxon>
        <taxon>Bacilli</taxon>
        <taxon>Bacillales</taxon>
        <taxon>Bacillaceae</taxon>
        <taxon>Peribacillus</taxon>
    </lineage>
</organism>